<dbReference type="InterPro" id="IPR029055">
    <property type="entry name" value="Ntn_hydrolases_N"/>
</dbReference>
<dbReference type="PROSITE" id="PS51476">
    <property type="entry name" value="PROTEASOME_BETA_2"/>
    <property type="match status" value="1"/>
</dbReference>
<dbReference type="Pfam" id="PF12733">
    <property type="entry name" value="Cadherin-like"/>
    <property type="match status" value="2"/>
</dbReference>
<reference evidence="8 9" key="1">
    <citation type="submission" date="2021-06" db="EMBL/GenBank/DDBJ databases">
        <title>Chromosome-level genome assembly of the red-tail catfish (Hemibagrus wyckioides).</title>
        <authorList>
            <person name="Shao F."/>
        </authorList>
    </citation>
    <scope>NUCLEOTIDE SEQUENCE [LARGE SCALE GENOMIC DNA]</scope>
    <source>
        <strain evidence="8">EC202008001</strain>
        <tissue evidence="8">Blood</tissue>
    </source>
</reference>
<comment type="subcellular location">
    <subcellularLocation>
        <location evidence="1">Nucleus</location>
    </subcellularLocation>
</comment>
<dbReference type="Gene3D" id="3.60.20.10">
    <property type="entry name" value="Glutamine Phosphoribosylpyrophosphate, subunit 1, domain 1"/>
    <property type="match status" value="1"/>
</dbReference>
<dbReference type="PANTHER" id="PTHR32194">
    <property type="entry name" value="METALLOPROTEASE TLDD"/>
    <property type="match status" value="1"/>
</dbReference>
<evidence type="ECO:0000259" key="7">
    <source>
        <dbReference type="Pfam" id="PF12733"/>
    </source>
</evidence>
<evidence type="ECO:0000313" key="8">
    <source>
        <dbReference type="EMBL" id="KAG7334361.1"/>
    </source>
</evidence>
<protein>
    <recommendedName>
        <fullName evidence="7">Cadherin-like beta-sandwich-like domain-containing protein</fullName>
    </recommendedName>
</protein>
<proteinExistence type="predicted"/>
<dbReference type="PANTHER" id="PTHR32194:SF2">
    <property type="entry name" value="PROTEASOME SUBUNIT BETA TYPE-1"/>
    <property type="match status" value="1"/>
</dbReference>
<keyword evidence="3" id="KW-0647">Proteasome</keyword>
<dbReference type="InterPro" id="IPR023333">
    <property type="entry name" value="Proteasome_suB-type"/>
</dbReference>
<dbReference type="OrthoDB" id="9991317at2759"/>
<dbReference type="Proteomes" id="UP000824219">
    <property type="component" value="Linkage Group LG03"/>
</dbReference>
<dbReference type="CDD" id="cd03757">
    <property type="entry name" value="proteasome_beta_type_1"/>
    <property type="match status" value="1"/>
</dbReference>
<dbReference type="EMBL" id="JAHKSW010000003">
    <property type="protein sequence ID" value="KAG7334361.1"/>
    <property type="molecule type" value="Genomic_DNA"/>
</dbReference>
<evidence type="ECO:0000256" key="2">
    <source>
        <dbReference type="ARBA" id="ARBA00022490"/>
    </source>
</evidence>
<evidence type="ECO:0000256" key="5">
    <source>
        <dbReference type="PROSITE-ProRule" id="PRU00339"/>
    </source>
</evidence>
<keyword evidence="5" id="KW-0802">TPR repeat</keyword>
<dbReference type="InterPro" id="IPR001353">
    <property type="entry name" value="Proteasome_sua/b"/>
</dbReference>
<keyword evidence="2" id="KW-0963">Cytoplasm</keyword>
<dbReference type="PROSITE" id="PS50005">
    <property type="entry name" value="TPR"/>
    <property type="match status" value="1"/>
</dbReference>
<organism evidence="8 9">
    <name type="scientific">Hemibagrus wyckioides</name>
    <dbReference type="NCBI Taxonomy" id="337641"/>
    <lineage>
        <taxon>Eukaryota</taxon>
        <taxon>Metazoa</taxon>
        <taxon>Chordata</taxon>
        <taxon>Craniata</taxon>
        <taxon>Vertebrata</taxon>
        <taxon>Euteleostomi</taxon>
        <taxon>Actinopterygii</taxon>
        <taxon>Neopterygii</taxon>
        <taxon>Teleostei</taxon>
        <taxon>Ostariophysi</taxon>
        <taxon>Siluriformes</taxon>
        <taxon>Bagridae</taxon>
        <taxon>Hemibagrus</taxon>
    </lineage>
</organism>
<keyword evidence="4" id="KW-0539">Nucleus</keyword>
<dbReference type="GO" id="GO:0005634">
    <property type="term" value="C:nucleus"/>
    <property type="evidence" value="ECO:0007669"/>
    <property type="project" value="UniProtKB-SubCell"/>
</dbReference>
<feature type="region of interest" description="Disordered" evidence="6">
    <location>
        <begin position="963"/>
        <end position="1004"/>
    </location>
</feature>
<dbReference type="GO" id="GO:0051603">
    <property type="term" value="P:proteolysis involved in protein catabolic process"/>
    <property type="evidence" value="ECO:0007669"/>
    <property type="project" value="InterPro"/>
</dbReference>
<feature type="domain" description="Cadherin-like beta-sandwich-like" evidence="7">
    <location>
        <begin position="309"/>
        <end position="388"/>
    </location>
</feature>
<dbReference type="SUPFAM" id="SSF56235">
    <property type="entry name" value="N-terminal nucleophile aminohydrolases (Ntn hydrolases)"/>
    <property type="match status" value="1"/>
</dbReference>
<evidence type="ECO:0000313" key="9">
    <source>
        <dbReference type="Proteomes" id="UP000824219"/>
    </source>
</evidence>
<dbReference type="SUPFAM" id="SSF48452">
    <property type="entry name" value="TPR-like"/>
    <property type="match status" value="1"/>
</dbReference>
<dbReference type="InterPro" id="IPR016050">
    <property type="entry name" value="Proteasome_bsu_CS"/>
</dbReference>
<keyword evidence="9" id="KW-1185">Reference proteome</keyword>
<dbReference type="GO" id="GO:0005839">
    <property type="term" value="C:proteasome core complex"/>
    <property type="evidence" value="ECO:0007669"/>
    <property type="project" value="InterPro"/>
</dbReference>
<evidence type="ECO:0000256" key="6">
    <source>
        <dbReference type="SAM" id="MobiDB-lite"/>
    </source>
</evidence>
<sequence>MLSTQAFGENGKMKEYHYTGPVEHKFSPYAYNGGTVLAVAGEDFSIVASDTRLSEGYSIHSRDSPKCYKLTDQTVIGCSGFHGDCLTLTKIIDARLKMYKHANNKTMTSGAIAAMLSTILYGRRFFPYYVYNIIGGLDEEGRGAVYSFDPVGSYQRDAYIAGGSASAMLQPLLDNQIGYKNMENVERLPLSQEKAIQLVKDVFISAAERDVYTGDALKICIITKEGIREENPDLTLYTATVASHIREVTLDVLTSDCGASYVILFGNGSKCLKLDEGLNQIDIEVTAEDGTTKKYHIELTKLSSTAAKLTDLTINAYDKLHPDFSSDVNEYSCMVSFDCHTVTVQPQVPDLNMKVEVNEGCSSDPVFLNAGDTVVTVTVLSPDGTNSQEVTETNWYKKYFSSAHKLEIETKHSVQAQSWEKRLQIATDKDDVDDLCNHAQSQIKLYKERLPKPGDMMLNETGQSPLHYLEQAAVHYATAVKFKPRNPNLHFQLGQTLEECYYATEMYDLKKKTESDATDLAKAQASGMQEEIWAICKLHGFLGIPTMEEQLKALDMEYHQLKDQGQSEKADYIQTLFIWLSKKAKMDTKAGDSDEENSLQRALQKYLDAWSLSPDNWGLNFHVGRLLLLQEKSKEALQHLQTALALKPSHPALRFYTGLALLQQDGTSVEKEKEATLFLHQGLEYVLGQYFNSHSQACKEKADAGYSLSIVNAQFLRGCLSLGVLLSKHTTLGQTMSSMLVYQNVALMAVKALSMCVGQGRVTQQLERVLLDAHFTSLKILLEQENIIKQAWITKRCQALSALIRLSCIDTWKDLLDMQLKVCELGVINTPCNSTALCLLGQAQLAQCDSDAGSESGQAALSNACLSFQASIMLEGLPVTGDPPEHLIKQKWWQEHLAKEKEKTEKQICIKEVKASGSFEHTGARRGIGKTAPAQGGTIAMAKTSAPSRGVKAVPGVARGVAPVKRNGKSTGKSNPKIQLPLGKSKQECSTQHTKPAAPLDEEHKISGATTPAALNLKSHAPRLGLARARARSPNSHQQACSLYQEVISMSPQVHDAYIELANLLVESDPQAAVEVYSRFPLKPVNEQTFDDAFITGEIVHILMKQELYEHPQLAPNLIAYGKVMGLSCIEKYIDILDKKFKTKLLKTIYAGIHNKSVEDEDLQEFFKFKCWI</sequence>
<dbReference type="AlphaFoldDB" id="A0A9D3P4C8"/>
<dbReference type="Gene3D" id="1.25.40.10">
    <property type="entry name" value="Tetratricopeptide repeat domain"/>
    <property type="match status" value="1"/>
</dbReference>
<dbReference type="Pfam" id="PF00227">
    <property type="entry name" value="Proteasome"/>
    <property type="match status" value="1"/>
</dbReference>
<feature type="domain" description="Cadherin-like beta-sandwich-like" evidence="7">
    <location>
        <begin position="235"/>
        <end position="300"/>
    </location>
</feature>
<evidence type="ECO:0000256" key="1">
    <source>
        <dbReference type="ARBA" id="ARBA00004123"/>
    </source>
</evidence>
<dbReference type="PROSITE" id="PS00854">
    <property type="entry name" value="PROTEASOME_BETA_1"/>
    <property type="match status" value="1"/>
</dbReference>
<accession>A0A9D3P4C8</accession>
<evidence type="ECO:0000256" key="4">
    <source>
        <dbReference type="ARBA" id="ARBA00023242"/>
    </source>
</evidence>
<dbReference type="GO" id="GO:0005737">
    <property type="term" value="C:cytoplasm"/>
    <property type="evidence" value="ECO:0007669"/>
    <property type="project" value="TreeGrafter"/>
</dbReference>
<dbReference type="InterPro" id="IPR011990">
    <property type="entry name" value="TPR-like_helical_dom_sf"/>
</dbReference>
<comment type="caution">
    <text evidence="8">The sequence shown here is derived from an EMBL/GenBank/DDBJ whole genome shotgun (WGS) entry which is preliminary data.</text>
</comment>
<dbReference type="FunFam" id="3.60.20.10:FF:000033">
    <property type="entry name" value="Proteasome subunit beta"/>
    <property type="match status" value="1"/>
</dbReference>
<feature type="repeat" description="TPR" evidence="5">
    <location>
        <begin position="617"/>
        <end position="650"/>
    </location>
</feature>
<evidence type="ECO:0000256" key="3">
    <source>
        <dbReference type="ARBA" id="ARBA00022942"/>
    </source>
</evidence>
<gene>
    <name evidence="8" type="ORF">KOW79_002768</name>
</gene>
<dbReference type="InterPro" id="IPR019734">
    <property type="entry name" value="TPR_rpt"/>
</dbReference>
<name>A0A9D3P4C8_9TELE</name>
<dbReference type="InterPro" id="IPR025883">
    <property type="entry name" value="Cadherin-like_domain"/>
</dbReference>